<dbReference type="GeneID" id="114864861"/>
<evidence type="ECO:0000313" key="6">
    <source>
        <dbReference type="Proteomes" id="UP000515150"/>
    </source>
</evidence>
<evidence type="ECO:0000256" key="4">
    <source>
        <dbReference type="SAM" id="SignalP"/>
    </source>
</evidence>
<dbReference type="AlphaFoldDB" id="A0A6P7NVZ7"/>
<name>A0A6P7NVZ7_BETSP</name>
<dbReference type="OrthoDB" id="5843397at2759"/>
<dbReference type="Proteomes" id="UP000515150">
    <property type="component" value="Chromosome 1"/>
</dbReference>
<evidence type="ECO:0000256" key="3">
    <source>
        <dbReference type="SAM" id="Phobius"/>
    </source>
</evidence>
<dbReference type="SUPFAM" id="SSF48726">
    <property type="entry name" value="Immunoglobulin"/>
    <property type="match status" value="4"/>
</dbReference>
<evidence type="ECO:0000259" key="5">
    <source>
        <dbReference type="PROSITE" id="PS50835"/>
    </source>
</evidence>
<keyword evidence="6" id="KW-1185">Reference proteome</keyword>
<keyword evidence="3" id="KW-1133">Transmembrane helix</keyword>
<feature type="signal peptide" evidence="4">
    <location>
        <begin position="1"/>
        <end position="24"/>
    </location>
</feature>
<feature type="domain" description="Ig-like" evidence="5">
    <location>
        <begin position="227"/>
        <end position="307"/>
    </location>
</feature>
<dbReference type="InterPro" id="IPR013783">
    <property type="entry name" value="Ig-like_fold"/>
</dbReference>
<sequence length="725" mass="78223">MFSRLTFWLVSWISLLCDFHVSSCGTNCSDAPVFSPSRLVVKHGDSASATCSVCRSCINQISGLETSVGDVTENGTVISWNVTSLTQWTITPMCYYSDPDTGDQCCTELPVTVYKPPSSVSMAVFNHSGPLLEGGQYTLLCRVHDVAPVQNLAVTFYRGHTALDLSRSNSDAHKPVNENYTLNVTMRKEDDGAQFWCKAELELGPGGPQRPPVVTSQKITATVHYKPNLQVASQSRDVTVTEGEALRLSCLADGNPHPSYTWTLPASRSSRTSSDLSVASVTPAHEGRYTCCARNSVGAVNVTFTLTVQRLERTTVTPSTTQTVTTAEPSGSSSFSPSLTSGVLALLCTSSRCSHRLGIMFSCYGSLAVLLLSIVSDSHVSSCGTLCSDAPVFSPSRLVVKHGDSASATCSVCRSCINQTSGLERSVGTVTENGTVISWNVTSLTQWTITPMCYYSDPDTGDQCCTELPVTVYKPPSSVSMAVLNHSGPLLEGGQYTLLCRVHDVAPVQNLAVTFYRGHTALDLSRSNSDAHKPVTENYTLNVTMRKEDDGAQFWCKAELELGPGGPQRPPVVTSQKITATVHYEPRLEVSPHSTKLRVTEGASLLLNCSAVGNPGPSYNWTVPESQNRPTDSSSLSIQSVSSEDGGTYACSASNVLGSVHVTFHVEVRPNYTPYIIAATVVALIVVIVCVSVCYVNYYKHNRMGQYNMKDVFRLHKQLIPVTST</sequence>
<dbReference type="InterPro" id="IPR047012">
    <property type="entry name" value="ICAM_VCAM"/>
</dbReference>
<evidence type="ECO:0000256" key="1">
    <source>
        <dbReference type="ARBA" id="ARBA00023157"/>
    </source>
</evidence>
<dbReference type="SMART" id="SM00408">
    <property type="entry name" value="IGc2"/>
    <property type="match status" value="4"/>
</dbReference>
<proteinExistence type="predicted"/>
<feature type="domain" description="Ig-like" evidence="5">
    <location>
        <begin position="586"/>
        <end position="663"/>
    </location>
</feature>
<dbReference type="InterPro" id="IPR036179">
    <property type="entry name" value="Ig-like_dom_sf"/>
</dbReference>
<keyword evidence="1" id="KW-1015">Disulfide bond</keyword>
<dbReference type="KEGG" id="bspl:114864861"/>
<dbReference type="GO" id="GO:0005178">
    <property type="term" value="F:integrin binding"/>
    <property type="evidence" value="ECO:0007669"/>
    <property type="project" value="InterPro"/>
</dbReference>
<accession>A0A6P7NVZ7</accession>
<dbReference type="Pfam" id="PF13927">
    <property type="entry name" value="Ig_3"/>
    <property type="match status" value="2"/>
</dbReference>
<reference evidence="7" key="1">
    <citation type="submission" date="2025-08" db="UniProtKB">
        <authorList>
            <consortium name="RefSeq"/>
        </authorList>
    </citation>
    <scope>IDENTIFICATION</scope>
</reference>
<feature type="domain" description="Ig-like" evidence="5">
    <location>
        <begin position="476"/>
        <end position="574"/>
    </location>
</feature>
<dbReference type="InterPro" id="IPR003598">
    <property type="entry name" value="Ig_sub2"/>
</dbReference>
<keyword evidence="2" id="KW-0393">Immunoglobulin domain</keyword>
<evidence type="ECO:0000256" key="2">
    <source>
        <dbReference type="ARBA" id="ARBA00023319"/>
    </source>
</evidence>
<dbReference type="FunFam" id="2.60.40.10:FF:000032">
    <property type="entry name" value="palladin isoform X1"/>
    <property type="match status" value="2"/>
</dbReference>
<dbReference type="PANTHER" id="PTHR13771:SF9">
    <property type="entry name" value="INTERCELLULAR ADHESION MOLECULE 5"/>
    <property type="match status" value="1"/>
</dbReference>
<dbReference type="Gene3D" id="2.60.40.10">
    <property type="entry name" value="Immunoglobulins"/>
    <property type="match status" value="6"/>
</dbReference>
<feature type="chain" id="PRO_5040922321" evidence="4">
    <location>
        <begin position="25"/>
        <end position="725"/>
    </location>
</feature>
<dbReference type="PANTHER" id="PTHR13771">
    <property type="entry name" value="INTERCELLULAR ADHESION MOLECULE"/>
    <property type="match status" value="1"/>
</dbReference>
<keyword evidence="4" id="KW-0732">Signal</keyword>
<feature type="domain" description="Ig-like" evidence="5">
    <location>
        <begin position="117"/>
        <end position="215"/>
    </location>
</feature>
<dbReference type="InParanoid" id="A0A6P7NVZ7"/>
<gene>
    <name evidence="7" type="primary">LOC114864861</name>
</gene>
<evidence type="ECO:0000313" key="7">
    <source>
        <dbReference type="RefSeq" id="XP_029021719.3"/>
    </source>
</evidence>
<dbReference type="SMART" id="SM00409">
    <property type="entry name" value="IG"/>
    <property type="match status" value="4"/>
</dbReference>
<dbReference type="InterPro" id="IPR003599">
    <property type="entry name" value="Ig_sub"/>
</dbReference>
<keyword evidence="3" id="KW-0472">Membrane</keyword>
<dbReference type="PROSITE" id="PS50835">
    <property type="entry name" value="IG_LIKE"/>
    <property type="match status" value="4"/>
</dbReference>
<dbReference type="GO" id="GO:0007155">
    <property type="term" value="P:cell adhesion"/>
    <property type="evidence" value="ECO:0007669"/>
    <property type="project" value="InterPro"/>
</dbReference>
<keyword evidence="3" id="KW-0812">Transmembrane</keyword>
<dbReference type="InterPro" id="IPR007110">
    <property type="entry name" value="Ig-like_dom"/>
</dbReference>
<organism evidence="6 7">
    <name type="scientific">Betta splendens</name>
    <name type="common">Siamese fighting fish</name>
    <dbReference type="NCBI Taxonomy" id="158456"/>
    <lineage>
        <taxon>Eukaryota</taxon>
        <taxon>Metazoa</taxon>
        <taxon>Chordata</taxon>
        <taxon>Craniata</taxon>
        <taxon>Vertebrata</taxon>
        <taxon>Euteleostomi</taxon>
        <taxon>Actinopterygii</taxon>
        <taxon>Neopterygii</taxon>
        <taxon>Teleostei</taxon>
        <taxon>Neoteleostei</taxon>
        <taxon>Acanthomorphata</taxon>
        <taxon>Anabantaria</taxon>
        <taxon>Anabantiformes</taxon>
        <taxon>Anabantoidei</taxon>
        <taxon>Osphronemidae</taxon>
        <taxon>Betta</taxon>
    </lineage>
</organism>
<dbReference type="RefSeq" id="XP_029021719.3">
    <property type="nucleotide sequence ID" value="XM_029165886.3"/>
</dbReference>
<feature type="transmembrane region" description="Helical" evidence="3">
    <location>
        <begin position="675"/>
        <end position="699"/>
    </location>
</feature>
<protein>
    <submittedName>
        <fullName evidence="7">Basement membrane-specific heparan sulfate proteoglycan core protein-like</fullName>
    </submittedName>
</protein>